<comment type="caution">
    <text evidence="1">The sequence shown here is derived from an EMBL/GenBank/DDBJ whole genome shotgun (WGS) entry which is preliminary data.</text>
</comment>
<evidence type="ECO:0000313" key="2">
    <source>
        <dbReference type="Proteomes" id="UP000605990"/>
    </source>
</evidence>
<keyword evidence="2" id="KW-1185">Reference proteome</keyword>
<name>A0ABR7J116_9FLAO</name>
<dbReference type="RefSeq" id="WP_166125475.1">
    <property type="nucleotide sequence ID" value="NZ_JAANOQ010000002.1"/>
</dbReference>
<proteinExistence type="predicted"/>
<dbReference type="Proteomes" id="UP000605990">
    <property type="component" value="Unassembled WGS sequence"/>
</dbReference>
<gene>
    <name evidence="1" type="ORF">H8R27_12580</name>
</gene>
<organism evidence="1 2">
    <name type="scientific">Flavobacterium bernardetii</name>
    <dbReference type="NCBI Taxonomy" id="2813823"/>
    <lineage>
        <taxon>Bacteria</taxon>
        <taxon>Pseudomonadati</taxon>
        <taxon>Bacteroidota</taxon>
        <taxon>Flavobacteriia</taxon>
        <taxon>Flavobacteriales</taxon>
        <taxon>Flavobacteriaceae</taxon>
        <taxon>Flavobacterium</taxon>
    </lineage>
</organism>
<dbReference type="PROSITE" id="PS51257">
    <property type="entry name" value="PROKAR_LIPOPROTEIN"/>
    <property type="match status" value="1"/>
</dbReference>
<reference evidence="1 2" key="1">
    <citation type="submission" date="2020-08" db="EMBL/GenBank/DDBJ databases">
        <title>Description of novel Flavobacterium F-408 isolate.</title>
        <authorList>
            <person name="Saticioglu I.B."/>
            <person name="Duman M."/>
            <person name="Altun S."/>
        </authorList>
    </citation>
    <scope>NUCLEOTIDE SEQUENCE [LARGE SCALE GENOMIC DNA]</scope>
    <source>
        <strain evidence="1 2">F-408</strain>
    </source>
</reference>
<accession>A0ABR7J116</accession>
<sequence>MKNSFNVIVVFFILFLFSCKTKNQPINSDSNVVDSVSVSYVDSVIVEEEKALEEFNERPINIDSVLKLNVDIEKEFISDSLYNAIGPVGEYQLYSGQVVAFTRLEKEGNVFAIVCPNIDSDFEENVKIDFYRLQNKKWIYLNSSEVDNVVYFQSVDLNNDGIFEIQSVGHFNMNGNCYNYFFGFNALESKFYNGGNFFSSQYNFKPNDSRIDVNYEGSWYAPNIKSIYYWKNQRLIPFKEVEVGLKYPDMNRKPSYYIKYSENLNLDKDSVQFIYKKTYRGKKLNDFFDNFFENK</sequence>
<dbReference type="EMBL" id="JACRUN010000008">
    <property type="protein sequence ID" value="MBC5835725.1"/>
    <property type="molecule type" value="Genomic_DNA"/>
</dbReference>
<protein>
    <recommendedName>
        <fullName evidence="3">Lipoprotein</fullName>
    </recommendedName>
</protein>
<evidence type="ECO:0008006" key="3">
    <source>
        <dbReference type="Google" id="ProtNLM"/>
    </source>
</evidence>
<evidence type="ECO:0000313" key="1">
    <source>
        <dbReference type="EMBL" id="MBC5835725.1"/>
    </source>
</evidence>